<dbReference type="AlphaFoldDB" id="A0A2I1MBI4"/>
<protein>
    <recommendedName>
        <fullName evidence="4">YcxB-like protein domain-containing protein</fullName>
    </recommendedName>
</protein>
<organism evidence="2 3">
    <name type="scientific">Anaerococcus octavius</name>
    <dbReference type="NCBI Taxonomy" id="54007"/>
    <lineage>
        <taxon>Bacteria</taxon>
        <taxon>Bacillati</taxon>
        <taxon>Bacillota</taxon>
        <taxon>Tissierellia</taxon>
        <taxon>Tissierellales</taxon>
        <taxon>Peptoniphilaceae</taxon>
        <taxon>Anaerococcus</taxon>
    </lineage>
</organism>
<keyword evidence="1" id="KW-0472">Membrane</keyword>
<evidence type="ECO:0008006" key="4">
    <source>
        <dbReference type="Google" id="ProtNLM"/>
    </source>
</evidence>
<dbReference type="EMBL" id="PKGS01000001">
    <property type="protein sequence ID" value="PKZ17495.1"/>
    <property type="molecule type" value="Genomic_DNA"/>
</dbReference>
<name>A0A2I1MBI4_9FIRM</name>
<keyword evidence="1" id="KW-0812">Transmembrane</keyword>
<feature type="transmembrane region" description="Helical" evidence="1">
    <location>
        <begin position="37"/>
        <end position="53"/>
    </location>
</feature>
<keyword evidence="3" id="KW-1185">Reference proteome</keyword>
<evidence type="ECO:0000256" key="1">
    <source>
        <dbReference type="SAM" id="Phobius"/>
    </source>
</evidence>
<evidence type="ECO:0000313" key="2">
    <source>
        <dbReference type="EMBL" id="PKZ17495.1"/>
    </source>
</evidence>
<gene>
    <name evidence="2" type="ORF">CYJ34_01940</name>
</gene>
<keyword evidence="1" id="KW-1133">Transmembrane helix</keyword>
<accession>A0A2I1MBI4</accession>
<reference evidence="2 3" key="1">
    <citation type="submission" date="2017-12" db="EMBL/GenBank/DDBJ databases">
        <title>Phylogenetic diversity of female urinary microbiome.</title>
        <authorList>
            <person name="Thomas-White K."/>
            <person name="Wolfe A.J."/>
        </authorList>
    </citation>
    <scope>NUCLEOTIDE SEQUENCE [LARGE SCALE GENOMIC DNA]</scope>
    <source>
        <strain evidence="2 3">UMB0119</strain>
    </source>
</reference>
<evidence type="ECO:0000313" key="3">
    <source>
        <dbReference type="Proteomes" id="UP000234335"/>
    </source>
</evidence>
<comment type="caution">
    <text evidence="2">The sequence shown here is derived from an EMBL/GenBank/DDBJ whole genome shotgun (WGS) entry which is preliminary data.</text>
</comment>
<sequence>MCYSYNSKNYNFDIYIMGYVYLAFAIISSFLIIKQTYTILAILAFIVSIYNFNNRIIGKKHPYKICFNDKSIEFYSKDKMTSFEYKNIKKFYLKQYSIDVETYLWIQTIDNQKYKFYINLSKFENNNQLLEELLKLKTN</sequence>
<proteinExistence type="predicted"/>
<feature type="transmembrane region" description="Helical" evidence="1">
    <location>
        <begin position="12"/>
        <end position="31"/>
    </location>
</feature>
<dbReference type="Proteomes" id="UP000234335">
    <property type="component" value="Unassembled WGS sequence"/>
</dbReference>